<name>A0A8J2IYS1_9HEXA</name>
<keyword evidence="2" id="KW-1185">Reference proteome</keyword>
<organism evidence="1 2">
    <name type="scientific">Allacma fusca</name>
    <dbReference type="NCBI Taxonomy" id="39272"/>
    <lineage>
        <taxon>Eukaryota</taxon>
        <taxon>Metazoa</taxon>
        <taxon>Ecdysozoa</taxon>
        <taxon>Arthropoda</taxon>
        <taxon>Hexapoda</taxon>
        <taxon>Collembola</taxon>
        <taxon>Symphypleona</taxon>
        <taxon>Sminthuridae</taxon>
        <taxon>Allacma</taxon>
    </lineage>
</organism>
<dbReference type="AlphaFoldDB" id="A0A8J2IYS1"/>
<reference evidence="1" key="1">
    <citation type="submission" date="2021-06" db="EMBL/GenBank/DDBJ databases">
        <authorList>
            <person name="Hodson N. C."/>
            <person name="Mongue J. A."/>
            <person name="Jaron S. K."/>
        </authorList>
    </citation>
    <scope>NUCLEOTIDE SEQUENCE</scope>
</reference>
<protein>
    <submittedName>
        <fullName evidence="1">Uncharacterized protein</fullName>
    </submittedName>
</protein>
<dbReference type="EMBL" id="CAJVCH010002229">
    <property type="protein sequence ID" value="CAG7643440.1"/>
    <property type="molecule type" value="Genomic_DNA"/>
</dbReference>
<sequence length="70" mass="7389">PTYTIGSDGTIMGGFSTSTVDNEVGGGLSFGHGYSVNTHFSKKPGQPNISNTAEQTSLNLAYQDRFKNMG</sequence>
<evidence type="ECO:0000313" key="2">
    <source>
        <dbReference type="Proteomes" id="UP000708208"/>
    </source>
</evidence>
<evidence type="ECO:0000313" key="1">
    <source>
        <dbReference type="EMBL" id="CAG7643440.1"/>
    </source>
</evidence>
<comment type="caution">
    <text evidence="1">The sequence shown here is derived from an EMBL/GenBank/DDBJ whole genome shotgun (WGS) entry which is preliminary data.</text>
</comment>
<proteinExistence type="predicted"/>
<accession>A0A8J2IYS1</accession>
<feature type="non-terminal residue" evidence="1">
    <location>
        <position position="1"/>
    </location>
</feature>
<dbReference type="Proteomes" id="UP000708208">
    <property type="component" value="Unassembled WGS sequence"/>
</dbReference>
<gene>
    <name evidence="1" type="ORF">AFUS01_LOCUS486</name>
</gene>